<feature type="non-terminal residue" evidence="1">
    <location>
        <position position="1"/>
    </location>
</feature>
<comment type="caution">
    <text evidence="1">The sequence shown here is derived from an EMBL/GenBank/DDBJ whole genome shotgun (WGS) entry which is preliminary data.</text>
</comment>
<evidence type="ECO:0000313" key="2">
    <source>
        <dbReference type="Proteomes" id="UP000257109"/>
    </source>
</evidence>
<gene>
    <name evidence="1" type="ORF">CR513_08382</name>
</gene>
<evidence type="ECO:0000313" key="1">
    <source>
        <dbReference type="EMBL" id="RDY07504.1"/>
    </source>
</evidence>
<sequence>MEVVVIWIQIQCLLVEVYNKIFLKRLHEGLRVICFRCDFFGNKKDQCKEFLYSLRIIPKEK</sequence>
<dbReference type="AlphaFoldDB" id="A0A371HXS8"/>
<accession>A0A371HXS8</accession>
<protein>
    <submittedName>
        <fullName evidence="1">Uncharacterized protein</fullName>
    </submittedName>
</protein>
<proteinExistence type="predicted"/>
<reference evidence="1" key="1">
    <citation type="submission" date="2018-05" db="EMBL/GenBank/DDBJ databases">
        <title>Draft genome of Mucuna pruriens seed.</title>
        <authorList>
            <person name="Nnadi N.E."/>
            <person name="Vos R."/>
            <person name="Hasami M.H."/>
            <person name="Devisetty U.K."/>
            <person name="Aguiy J.C."/>
        </authorList>
    </citation>
    <scope>NUCLEOTIDE SEQUENCE [LARGE SCALE GENOMIC DNA]</scope>
    <source>
        <strain evidence="1">JCA_2017</strain>
    </source>
</reference>
<organism evidence="1 2">
    <name type="scientific">Mucuna pruriens</name>
    <name type="common">Velvet bean</name>
    <name type="synonym">Dolichos pruriens</name>
    <dbReference type="NCBI Taxonomy" id="157652"/>
    <lineage>
        <taxon>Eukaryota</taxon>
        <taxon>Viridiplantae</taxon>
        <taxon>Streptophyta</taxon>
        <taxon>Embryophyta</taxon>
        <taxon>Tracheophyta</taxon>
        <taxon>Spermatophyta</taxon>
        <taxon>Magnoliopsida</taxon>
        <taxon>eudicotyledons</taxon>
        <taxon>Gunneridae</taxon>
        <taxon>Pentapetalae</taxon>
        <taxon>rosids</taxon>
        <taxon>fabids</taxon>
        <taxon>Fabales</taxon>
        <taxon>Fabaceae</taxon>
        <taxon>Papilionoideae</taxon>
        <taxon>50 kb inversion clade</taxon>
        <taxon>NPAAA clade</taxon>
        <taxon>indigoferoid/millettioid clade</taxon>
        <taxon>Phaseoleae</taxon>
        <taxon>Mucuna</taxon>
    </lineage>
</organism>
<name>A0A371HXS8_MUCPR</name>
<keyword evidence="2" id="KW-1185">Reference proteome</keyword>
<dbReference type="Proteomes" id="UP000257109">
    <property type="component" value="Unassembled WGS sequence"/>
</dbReference>
<dbReference type="EMBL" id="QJKJ01001454">
    <property type="protein sequence ID" value="RDY07504.1"/>
    <property type="molecule type" value="Genomic_DNA"/>
</dbReference>